<name>A0A7W6H995_9HYPH</name>
<keyword evidence="2" id="KW-1185">Reference proteome</keyword>
<evidence type="ECO:0000313" key="2">
    <source>
        <dbReference type="Proteomes" id="UP000588647"/>
    </source>
</evidence>
<sequence length="49" mass="5503">MDVVEAQSFRSAIRAMDKVFLDWAAKPKAERENVESRPMTGALFDALFG</sequence>
<evidence type="ECO:0000313" key="1">
    <source>
        <dbReference type="EMBL" id="MBB4000969.1"/>
    </source>
</evidence>
<accession>A0A7W6H995</accession>
<proteinExistence type="predicted"/>
<gene>
    <name evidence="1" type="ORF">GGR03_000016</name>
</gene>
<dbReference type="EMBL" id="JACIEM010000001">
    <property type="protein sequence ID" value="MBB4000969.1"/>
    <property type="molecule type" value="Genomic_DNA"/>
</dbReference>
<dbReference type="AlphaFoldDB" id="A0A7W6H995"/>
<reference evidence="1 2" key="1">
    <citation type="submission" date="2020-08" db="EMBL/GenBank/DDBJ databases">
        <title>Genomic Encyclopedia of Type Strains, Phase IV (KMG-IV): sequencing the most valuable type-strain genomes for metagenomic binning, comparative biology and taxonomic classification.</title>
        <authorList>
            <person name="Goeker M."/>
        </authorList>
    </citation>
    <scope>NUCLEOTIDE SEQUENCE [LARGE SCALE GENOMIC DNA]</scope>
    <source>
        <strain evidence="1 2">DSM 103570</strain>
    </source>
</reference>
<protein>
    <submittedName>
        <fullName evidence="1">Uncharacterized protein</fullName>
    </submittedName>
</protein>
<comment type="caution">
    <text evidence="1">The sequence shown here is derived from an EMBL/GenBank/DDBJ whole genome shotgun (WGS) entry which is preliminary data.</text>
</comment>
<dbReference type="Proteomes" id="UP000588647">
    <property type="component" value="Unassembled WGS sequence"/>
</dbReference>
<organism evidence="1 2">
    <name type="scientific">Aurantimonas endophytica</name>
    <dbReference type="NCBI Taxonomy" id="1522175"/>
    <lineage>
        <taxon>Bacteria</taxon>
        <taxon>Pseudomonadati</taxon>
        <taxon>Pseudomonadota</taxon>
        <taxon>Alphaproteobacteria</taxon>
        <taxon>Hyphomicrobiales</taxon>
        <taxon>Aurantimonadaceae</taxon>
        <taxon>Aurantimonas</taxon>
    </lineage>
</organism>